<dbReference type="Gene3D" id="1.20.1560.10">
    <property type="entry name" value="ABC transporter type 1, transmembrane domain"/>
    <property type="match status" value="2"/>
</dbReference>
<organism evidence="14 15">
    <name type="scientific">Kluyveromyces dobzhanskii CBS 2104</name>
    <dbReference type="NCBI Taxonomy" id="1427455"/>
    <lineage>
        <taxon>Eukaryota</taxon>
        <taxon>Fungi</taxon>
        <taxon>Dikarya</taxon>
        <taxon>Ascomycota</taxon>
        <taxon>Saccharomycotina</taxon>
        <taxon>Saccharomycetes</taxon>
        <taxon>Saccharomycetales</taxon>
        <taxon>Saccharomycetaceae</taxon>
        <taxon>Kluyveromyces</taxon>
    </lineage>
</organism>
<keyword evidence="15" id="KW-1185">Reference proteome</keyword>
<dbReference type="CDD" id="cd03369">
    <property type="entry name" value="ABCC_NFT1"/>
    <property type="match status" value="1"/>
</dbReference>
<evidence type="ECO:0000256" key="4">
    <source>
        <dbReference type="ARBA" id="ARBA00022737"/>
    </source>
</evidence>
<evidence type="ECO:0000256" key="9">
    <source>
        <dbReference type="ARBA" id="ARBA00023180"/>
    </source>
</evidence>
<evidence type="ECO:0000256" key="11">
    <source>
        <dbReference type="SAM" id="Phobius"/>
    </source>
</evidence>
<keyword evidence="9" id="KW-0325">Glycoprotein</keyword>
<feature type="transmembrane region" description="Helical" evidence="11">
    <location>
        <begin position="176"/>
        <end position="197"/>
    </location>
</feature>
<evidence type="ECO:0000256" key="6">
    <source>
        <dbReference type="ARBA" id="ARBA00022840"/>
    </source>
</evidence>
<feature type="transmembrane region" description="Helical" evidence="11">
    <location>
        <begin position="354"/>
        <end position="379"/>
    </location>
</feature>
<evidence type="ECO:0000313" key="15">
    <source>
        <dbReference type="Proteomes" id="UP000031516"/>
    </source>
</evidence>
<name>A0A0A8L7L0_9SACH</name>
<feature type="transmembrane region" description="Helical" evidence="11">
    <location>
        <begin position="499"/>
        <end position="520"/>
    </location>
</feature>
<dbReference type="GO" id="GO:0000329">
    <property type="term" value="C:fungal-type vacuole membrane"/>
    <property type="evidence" value="ECO:0007669"/>
    <property type="project" value="UniProtKB-ARBA"/>
</dbReference>
<keyword evidence="4" id="KW-0677">Repeat</keyword>
<feature type="transmembrane region" description="Helical" evidence="11">
    <location>
        <begin position="638"/>
        <end position="657"/>
    </location>
</feature>
<dbReference type="OrthoDB" id="6500128at2759"/>
<dbReference type="SMART" id="SM00382">
    <property type="entry name" value="AAA"/>
    <property type="match status" value="2"/>
</dbReference>
<keyword evidence="7 11" id="KW-1133">Transmembrane helix</keyword>
<dbReference type="InterPro" id="IPR050173">
    <property type="entry name" value="ABC_transporter_C-like"/>
</dbReference>
<dbReference type="PROSITE" id="PS50929">
    <property type="entry name" value="ABC_TM1F"/>
    <property type="match status" value="2"/>
</dbReference>
<evidence type="ECO:0000259" key="13">
    <source>
        <dbReference type="PROSITE" id="PS50929"/>
    </source>
</evidence>
<keyword evidence="8 11" id="KW-0472">Membrane</keyword>
<dbReference type="InterPro" id="IPR003439">
    <property type="entry name" value="ABC_transporter-like_ATP-bd"/>
</dbReference>
<feature type="transmembrane region" description="Helical" evidence="11">
    <location>
        <begin position="1291"/>
        <end position="1308"/>
    </location>
</feature>
<sequence>MSGFNSNSNLNTIQDSCSFWNYDDVTECGRVQYINYYLPVTLLSISLLYLFKNAVQHYCRKPETIKPSVESELLGSNFADLPNETKPLLSDNGQTLYTNPDSNKATSTLKEDHFSIDKLTLMDIHPNKHDAVKIVRRNWIEKSRLFLEWIICALQLCIHISVWLKYTDNREDFPTHASLAGLVLWSLLFSVVSLRLANVNQNISWINSGPGNIWALSFVCYLLLFCGSVLPLRSICIGHITDQVPANFYKLQFFLDLALFLLLFTSQAGNRFAIIYKSTLDITPSPEPVTSIASYISYAWVDKFLWDAHQNYIEMKDVWGLMVEDYSILVIKRFNHFVQKKTTKRTFSFNLIHFFLKYIAIQGVWATFSSIISFIPTMLLRRILEYVEDQSTAPSNLAWTYIFVMFLSRILTAVCAAQALFLGRRVCIRMKAIIISEIYSKALKRKISPNSTKEPTNVVDPQQLNDKQQIDGDEESTTSANLGAIINLMAVDAFKVSEICAYLHSFVEAIIMTIVALILLYQLLGWSALVGSLLIVCFLPLNFKLASLLGTLQKKSLAITDKRIQKLNEAFQAIRIIKFFSWEENFEKDIQSTRDDELNMLLKRSVVWAISSLVWFVTPSIVTSASFAVYVYIQGETLTTPVAFTALSLFALLRNPLDMLSDMLSFVIQSKVSLERVQEFLNEEETKKYEQLTISRNKLGFQNATFVWDKNTQDFKLKDLTIDFKIGKLNVIVGPTGSGKTSLLMGLLGEMELLNGKVVMPSLDPREELVVEADGMTNSIAYCSQAAWLLNETVRNNILFNSPYNENRYNAVISACGLKRDFEILSGGDQTEIGEKGITLSGGQKQRVSLARALYSSSRHLLLDDCLSAVDSHTALWIYENCISGPLMEGRTCVLVSHNVALTLKNADWVIILENGKVKEQGEPVDLLQKGSLGDDTMVKTSILSRAVSSVNISEANNKVSSDPSDANTKASRVNDDSTNTESQSKLEGKLISEETKSNGVVSLDVYKWYSVFFGGWKMISFLCFLFLFAQIIGVTQAWWLRAWASNNAVQVISNIGLHISTAFGLSLSGKEAPPPTFSAAMSNNTSISSDFKPSHSNAYYLSIYLGIGVFQALCSSSKAIINFVAGIRASRKIFNLLLKNVLYAKLRFFDSTPIGRIMNRFSKDIESVDQELTPYMEGAFGSLIQCISTIVVIAYITPQFLLVAAIVMLLYYFVAYFYMAGSRELKRLESISRSPIHQHFSETLVGITTIRAFSDERRFLVDNMKKIDENNRPFFYLWVFNRWLSFRIELIGALIVLAAGSFILLNLKSIDSGLAGISLGFAISFTDGALWVVRLYSNVEMNMNSVERLKEYTDIEQEPSNIGGLVPPPMWPQDGKIEVKDLSLRYAANLPKVIKNVTFVVEPKCKVGIVGRTGAGKSTIITALFRFIDPETGFIKIDDIDITTIGLKRLRQSITIIPQDPTLFTGTLKSNLDPYSEYSEAEIFEALKRVNLVSLEELDPSAASDSASVSSENLNKFLDLNNEVSEGGSNLSQGQRQLVCLARSLLRSPKIILLDEATASIDYNSDAKIQATIREEFSNSTILTIAHRLRSIIDYDKILVMDAGEVKEYDHPYSLLLNRDSIFYHMCEDSGELEVLIQLAKESFVKKLNSN</sequence>
<dbReference type="GO" id="GO:0005524">
    <property type="term" value="F:ATP binding"/>
    <property type="evidence" value="ECO:0007669"/>
    <property type="project" value="UniProtKB-KW"/>
</dbReference>
<dbReference type="FunFam" id="3.40.50.300:FF:000825">
    <property type="entry name" value="ABC bile acid transporter"/>
    <property type="match status" value="1"/>
</dbReference>
<feature type="transmembrane region" description="Helical" evidence="11">
    <location>
        <begin position="606"/>
        <end position="632"/>
    </location>
</feature>
<dbReference type="SUPFAM" id="SSF52540">
    <property type="entry name" value="P-loop containing nucleoside triphosphate hydrolases"/>
    <property type="match status" value="2"/>
</dbReference>
<keyword evidence="6" id="KW-0067">ATP-binding</keyword>
<feature type="region of interest" description="Disordered" evidence="10">
    <location>
        <begin position="957"/>
        <end position="988"/>
    </location>
</feature>
<feature type="domain" description="ABC transmembrane type-1" evidence="13">
    <location>
        <begin position="364"/>
        <end position="669"/>
    </location>
</feature>
<evidence type="ECO:0000256" key="3">
    <source>
        <dbReference type="ARBA" id="ARBA00022692"/>
    </source>
</evidence>
<feature type="transmembrane region" description="Helical" evidence="11">
    <location>
        <begin position="145"/>
        <end position="164"/>
    </location>
</feature>
<keyword evidence="3 11" id="KW-0812">Transmembrane</keyword>
<comment type="caution">
    <text evidence="14">The sequence shown here is derived from an EMBL/GenBank/DDBJ whole genome shotgun (WGS) entry which is preliminary data.</text>
</comment>
<evidence type="ECO:0000259" key="12">
    <source>
        <dbReference type="PROSITE" id="PS50893"/>
    </source>
</evidence>
<proteinExistence type="predicted"/>
<feature type="transmembrane region" description="Helical" evidence="11">
    <location>
        <begin position="399"/>
        <end position="422"/>
    </location>
</feature>
<feature type="transmembrane region" description="Helical" evidence="11">
    <location>
        <begin position="1314"/>
        <end position="1334"/>
    </location>
</feature>
<dbReference type="PANTHER" id="PTHR24223">
    <property type="entry name" value="ATP-BINDING CASSETTE SUB-FAMILY C"/>
    <property type="match status" value="1"/>
</dbReference>
<feature type="domain" description="ABC transporter" evidence="12">
    <location>
        <begin position="699"/>
        <end position="940"/>
    </location>
</feature>
<dbReference type="Gene3D" id="3.40.50.300">
    <property type="entry name" value="P-loop containing nucleotide triphosphate hydrolases"/>
    <property type="match status" value="2"/>
</dbReference>
<dbReference type="CDD" id="cd18604">
    <property type="entry name" value="ABC_6TM_VMR1_D2_like"/>
    <property type="match status" value="1"/>
</dbReference>
<dbReference type="PROSITE" id="PS00211">
    <property type="entry name" value="ABC_TRANSPORTER_1"/>
    <property type="match status" value="2"/>
</dbReference>
<dbReference type="SUPFAM" id="SSF90123">
    <property type="entry name" value="ABC transporter transmembrane region"/>
    <property type="match status" value="2"/>
</dbReference>
<dbReference type="EMBL" id="CCBQ010000035">
    <property type="protein sequence ID" value="CDO94121.1"/>
    <property type="molecule type" value="Genomic_DNA"/>
</dbReference>
<reference evidence="14 15" key="1">
    <citation type="submission" date="2014-03" db="EMBL/GenBank/DDBJ databases">
        <title>The genome of Kluyveromyces dobzhanskii.</title>
        <authorList>
            <person name="Nystedt B."/>
            <person name="Astrom S."/>
        </authorList>
    </citation>
    <scope>NUCLEOTIDE SEQUENCE [LARGE SCALE GENOMIC DNA]</scope>
    <source>
        <strain evidence="14 15">CBS 2104</strain>
    </source>
</reference>
<dbReference type="InterPro" id="IPR036640">
    <property type="entry name" value="ABC1_TM_sf"/>
</dbReference>
<feature type="transmembrane region" description="Helical" evidence="11">
    <location>
        <begin position="33"/>
        <end position="51"/>
    </location>
</feature>
<dbReference type="InterPro" id="IPR011527">
    <property type="entry name" value="ABC1_TM_dom"/>
</dbReference>
<feature type="transmembrane region" description="Helical" evidence="11">
    <location>
        <begin position="246"/>
        <end position="264"/>
    </location>
</feature>
<comment type="subcellular location">
    <subcellularLocation>
        <location evidence="1">Vacuole membrane</location>
        <topology evidence="1">Multi-pass membrane protein</topology>
    </subcellularLocation>
</comment>
<evidence type="ECO:0000256" key="8">
    <source>
        <dbReference type="ARBA" id="ARBA00023136"/>
    </source>
</evidence>
<gene>
    <name evidence="14" type="ORF">KLDO_g2403</name>
</gene>
<dbReference type="GO" id="GO:0140359">
    <property type="term" value="F:ABC-type transporter activity"/>
    <property type="evidence" value="ECO:0007669"/>
    <property type="project" value="InterPro"/>
</dbReference>
<evidence type="ECO:0000256" key="10">
    <source>
        <dbReference type="SAM" id="MobiDB-lite"/>
    </source>
</evidence>
<keyword evidence="5" id="KW-0547">Nucleotide-binding</keyword>
<dbReference type="InterPro" id="IPR017871">
    <property type="entry name" value="ABC_transporter-like_CS"/>
</dbReference>
<dbReference type="GO" id="GO:0016887">
    <property type="term" value="F:ATP hydrolysis activity"/>
    <property type="evidence" value="ECO:0007669"/>
    <property type="project" value="InterPro"/>
</dbReference>
<protein>
    <submittedName>
        <fullName evidence="14">WGS project CCBQ000000000 data, contig 00051</fullName>
    </submittedName>
</protein>
<dbReference type="InterPro" id="IPR003593">
    <property type="entry name" value="AAA+_ATPase"/>
</dbReference>
<feature type="transmembrane region" description="Helical" evidence="11">
    <location>
        <begin position="1203"/>
        <end position="1220"/>
    </location>
</feature>
<feature type="transmembrane region" description="Helical" evidence="11">
    <location>
        <begin position="1099"/>
        <end position="1126"/>
    </location>
</feature>
<feature type="compositionally biased region" description="Polar residues" evidence="10">
    <location>
        <begin position="957"/>
        <end position="984"/>
    </location>
</feature>
<dbReference type="PANTHER" id="PTHR24223:SF353">
    <property type="entry name" value="ABC TRANSPORTER ATP-BINDING PROTEIN_PERMEASE VMR1-RELATED"/>
    <property type="match status" value="1"/>
</dbReference>
<feature type="transmembrane region" description="Helical" evidence="11">
    <location>
        <begin position="1020"/>
        <end position="1040"/>
    </location>
</feature>
<accession>A0A0A8L7L0</accession>
<evidence type="ECO:0000256" key="1">
    <source>
        <dbReference type="ARBA" id="ARBA00004128"/>
    </source>
</evidence>
<evidence type="ECO:0000313" key="14">
    <source>
        <dbReference type="EMBL" id="CDO94121.1"/>
    </source>
</evidence>
<dbReference type="InterPro" id="IPR027417">
    <property type="entry name" value="P-loop_NTPase"/>
</dbReference>
<dbReference type="CDD" id="cd03250">
    <property type="entry name" value="ABCC_MRP_domain1"/>
    <property type="match status" value="1"/>
</dbReference>
<dbReference type="Proteomes" id="UP000031516">
    <property type="component" value="Unassembled WGS sequence"/>
</dbReference>
<evidence type="ECO:0000256" key="7">
    <source>
        <dbReference type="ARBA" id="ARBA00022989"/>
    </source>
</evidence>
<dbReference type="FunFam" id="1.20.1560.10:FF:000054">
    <property type="entry name" value="ABC bile acid transporter"/>
    <property type="match status" value="1"/>
</dbReference>
<dbReference type="Pfam" id="PF00005">
    <property type="entry name" value="ABC_tran"/>
    <property type="match status" value="2"/>
</dbReference>
<dbReference type="PROSITE" id="PS50893">
    <property type="entry name" value="ABC_TRANSPORTER_2"/>
    <property type="match status" value="2"/>
</dbReference>
<feature type="domain" description="ABC transmembrane type-1" evidence="13">
    <location>
        <begin position="1022"/>
        <end position="1342"/>
    </location>
</feature>
<dbReference type="Pfam" id="PF00664">
    <property type="entry name" value="ABC_membrane"/>
    <property type="match status" value="2"/>
</dbReference>
<dbReference type="CDD" id="cd18596">
    <property type="entry name" value="ABC_6TM_VMR1_D1_like"/>
    <property type="match status" value="1"/>
</dbReference>
<dbReference type="FunFam" id="3.40.50.300:FF:000565">
    <property type="entry name" value="ABC bile acid transporter"/>
    <property type="match status" value="1"/>
</dbReference>
<evidence type="ECO:0000256" key="2">
    <source>
        <dbReference type="ARBA" id="ARBA00022448"/>
    </source>
</evidence>
<evidence type="ECO:0000256" key="5">
    <source>
        <dbReference type="ARBA" id="ARBA00022741"/>
    </source>
</evidence>
<feature type="transmembrane region" description="Helical" evidence="11">
    <location>
        <begin position="218"/>
        <end position="240"/>
    </location>
</feature>
<feature type="transmembrane region" description="Helical" evidence="11">
    <location>
        <begin position="526"/>
        <end position="545"/>
    </location>
</feature>
<feature type="domain" description="ABC transporter" evidence="12">
    <location>
        <begin position="1378"/>
        <end position="1629"/>
    </location>
</feature>
<keyword evidence="2" id="KW-0813">Transport</keyword>